<dbReference type="AlphaFoldDB" id="A0A0D3EV97"/>
<name>A0A0D3EV97_9ORYZ</name>
<protein>
    <submittedName>
        <fullName evidence="2">Uncharacterized protein</fullName>
    </submittedName>
</protein>
<proteinExistence type="predicted"/>
<evidence type="ECO:0000313" key="2">
    <source>
        <dbReference type="EnsemblPlants" id="OBART01G34540.1"/>
    </source>
</evidence>
<dbReference type="Gramene" id="OBART01G34540.1">
    <property type="protein sequence ID" value="OBART01G34540.1"/>
    <property type="gene ID" value="OBART01G34540"/>
</dbReference>
<organism evidence="2">
    <name type="scientific">Oryza barthii</name>
    <dbReference type="NCBI Taxonomy" id="65489"/>
    <lineage>
        <taxon>Eukaryota</taxon>
        <taxon>Viridiplantae</taxon>
        <taxon>Streptophyta</taxon>
        <taxon>Embryophyta</taxon>
        <taxon>Tracheophyta</taxon>
        <taxon>Spermatophyta</taxon>
        <taxon>Magnoliopsida</taxon>
        <taxon>Liliopsida</taxon>
        <taxon>Poales</taxon>
        <taxon>Poaceae</taxon>
        <taxon>BOP clade</taxon>
        <taxon>Oryzoideae</taxon>
        <taxon>Oryzeae</taxon>
        <taxon>Oryzinae</taxon>
        <taxon>Oryza</taxon>
    </lineage>
</organism>
<sequence length="76" mass="8757">MAQAADRRETSGRRSWMRRSRGAGWPRGRGWRRVRCWRRAHPGIDGAEAAAVVARESRQLRSLWGIGFGRQLRSLL</sequence>
<reference evidence="2" key="1">
    <citation type="journal article" date="2009" name="Rice">
        <title>De Novo Next Generation Sequencing of Plant Genomes.</title>
        <authorList>
            <person name="Rounsley S."/>
            <person name="Marri P.R."/>
            <person name="Yu Y."/>
            <person name="He R."/>
            <person name="Sisneros N."/>
            <person name="Goicoechea J.L."/>
            <person name="Lee S.J."/>
            <person name="Angelova A."/>
            <person name="Kudrna D."/>
            <person name="Luo M."/>
            <person name="Affourtit J."/>
            <person name="Desany B."/>
            <person name="Knight J."/>
            <person name="Niazi F."/>
            <person name="Egholm M."/>
            <person name="Wing R.A."/>
        </authorList>
    </citation>
    <scope>NUCLEOTIDE SEQUENCE [LARGE SCALE GENOMIC DNA]</scope>
    <source>
        <strain evidence="2">cv. IRGC 105608</strain>
    </source>
</reference>
<dbReference type="HOGENOM" id="CLU_2658367_0_0_1"/>
<keyword evidence="3" id="KW-1185">Reference proteome</keyword>
<accession>A0A0D3EV97</accession>
<evidence type="ECO:0000313" key="3">
    <source>
        <dbReference type="Proteomes" id="UP000026960"/>
    </source>
</evidence>
<reference evidence="2" key="2">
    <citation type="submission" date="2015-03" db="UniProtKB">
        <authorList>
            <consortium name="EnsemblPlants"/>
        </authorList>
    </citation>
    <scope>IDENTIFICATION</scope>
</reference>
<dbReference type="PaxDb" id="65489-OBART01G34540.1"/>
<evidence type="ECO:0000256" key="1">
    <source>
        <dbReference type="SAM" id="MobiDB-lite"/>
    </source>
</evidence>
<dbReference type="EnsemblPlants" id="OBART01G34540.1">
    <property type="protein sequence ID" value="OBART01G34540.1"/>
    <property type="gene ID" value="OBART01G34540"/>
</dbReference>
<dbReference type="Proteomes" id="UP000026960">
    <property type="component" value="Chromosome 1"/>
</dbReference>
<feature type="compositionally biased region" description="Basic and acidic residues" evidence="1">
    <location>
        <begin position="1"/>
        <end position="12"/>
    </location>
</feature>
<feature type="region of interest" description="Disordered" evidence="1">
    <location>
        <begin position="1"/>
        <end position="28"/>
    </location>
</feature>